<evidence type="ECO:0000256" key="1">
    <source>
        <dbReference type="ARBA" id="ARBA00001933"/>
    </source>
</evidence>
<keyword evidence="2" id="KW-0663">Pyridoxal phosphate</keyword>
<dbReference type="InterPro" id="IPR015421">
    <property type="entry name" value="PyrdxlP-dep_Trfase_major"/>
</dbReference>
<comment type="cofactor">
    <cofactor evidence="1">
        <name>pyridoxal 5'-phosphate</name>
        <dbReference type="ChEBI" id="CHEBI:597326"/>
    </cofactor>
</comment>
<dbReference type="SUPFAM" id="SSF53383">
    <property type="entry name" value="PLP-dependent transferases"/>
    <property type="match status" value="1"/>
</dbReference>
<comment type="caution">
    <text evidence="3">The sequence shown here is derived from an EMBL/GenBank/DDBJ whole genome shotgun (WGS) entry which is preliminary data.</text>
</comment>
<accession>A0AAE3ESF0</accession>
<protein>
    <submittedName>
        <fullName evidence="3">Selenocysteine synthase</fullName>
    </submittedName>
</protein>
<dbReference type="AlphaFoldDB" id="A0AAE3ESF0"/>
<name>A0AAE3ESF0_9FLAO</name>
<sequence length="412" mass="44978">MKRRDVIRLASAAPVAGAIAGGLVPLQSVLGATVPKSLLKRDLIKELGLRTFINAAGTYTTMTASLMQDEVMEAINASSKEFIMLNEVQDKVGERIAKMVHSEAAMVTAGAFSALTLGMAGILTGTDPEKVKRLPHRLEEAGIKSEVILQKGHYDGYEHALANTGITLIPVETVEDVDRAVSERTASMHFLNCNALEGKIMHEEWVRLAKKHNLPATIDIAADVPPVENLWKYNDMGFSFVALSGGKAIRGPQSAGVLMGTRDIVEAARLNNSPNGVTIGRGMKVNKEEMLGMYAALDHYINQDHDKEWKMWEDRVAVIDEAVSHIDGVAVTVTVPPIANHSPKMNISWKKDKIGLTRKSLGEKLREGDPSIEVISWGKEDNSIDLTVFMLKPGQENIVAKRLQQELSRASS</sequence>
<dbReference type="PANTHER" id="PTHR32328:SF0">
    <property type="entry name" value="L-SERYL-TRNA(SEC) SELENIUM TRANSFERASE"/>
    <property type="match status" value="1"/>
</dbReference>
<dbReference type="Gene3D" id="3.40.640.10">
    <property type="entry name" value="Type I PLP-dependent aspartate aminotransferase-like (Major domain)"/>
    <property type="match status" value="1"/>
</dbReference>
<gene>
    <name evidence="3" type="ORF">K8352_01000</name>
</gene>
<dbReference type="PANTHER" id="PTHR32328">
    <property type="entry name" value="L-SERYL-TRNA(SEC) SELENIUM TRANSFERASE"/>
    <property type="match status" value="1"/>
</dbReference>
<dbReference type="EMBL" id="JAIRBC010000001">
    <property type="protein sequence ID" value="MCG2459319.1"/>
    <property type="molecule type" value="Genomic_DNA"/>
</dbReference>
<dbReference type="Proteomes" id="UP001200642">
    <property type="component" value="Unassembled WGS sequence"/>
</dbReference>
<evidence type="ECO:0000313" key="3">
    <source>
        <dbReference type="EMBL" id="MCG2459319.1"/>
    </source>
</evidence>
<reference evidence="3" key="1">
    <citation type="submission" date="2023-02" db="EMBL/GenBank/DDBJ databases">
        <title>Genome of Flavobacteriaceae gen. nov. sp. strain F89.</title>
        <authorList>
            <person name="Wang Y."/>
        </authorList>
    </citation>
    <scope>NUCLEOTIDE SEQUENCE</scope>
    <source>
        <strain evidence="3">F89</strain>
    </source>
</reference>
<dbReference type="InterPro" id="IPR015424">
    <property type="entry name" value="PyrdxlP-dep_Trfase"/>
</dbReference>
<dbReference type="GO" id="GO:0004125">
    <property type="term" value="F:L-seryl-tRNA(Sec) selenium transferase activity"/>
    <property type="evidence" value="ECO:0007669"/>
    <property type="project" value="TreeGrafter"/>
</dbReference>
<dbReference type="RefSeq" id="WP_317900466.1">
    <property type="nucleotide sequence ID" value="NZ_JAIRBC010000001.1"/>
</dbReference>
<keyword evidence="4" id="KW-1185">Reference proteome</keyword>
<proteinExistence type="predicted"/>
<evidence type="ECO:0000313" key="4">
    <source>
        <dbReference type="Proteomes" id="UP001200642"/>
    </source>
</evidence>
<evidence type="ECO:0000256" key="2">
    <source>
        <dbReference type="ARBA" id="ARBA00022898"/>
    </source>
</evidence>
<organism evidence="3 4">
    <name type="scientific">Cerina litoralis</name>
    <dbReference type="NCBI Taxonomy" id="2874477"/>
    <lineage>
        <taxon>Bacteria</taxon>
        <taxon>Pseudomonadati</taxon>
        <taxon>Bacteroidota</taxon>
        <taxon>Flavobacteriia</taxon>
        <taxon>Flavobacteriales</taxon>
        <taxon>Flavobacteriaceae</taxon>
        <taxon>Cerina</taxon>
    </lineage>
</organism>